<evidence type="ECO:0000256" key="5">
    <source>
        <dbReference type="ARBA" id="ARBA00023171"/>
    </source>
</evidence>
<accession>A0AAV9IFF4</accession>
<dbReference type="Gene3D" id="1.10.357.140">
    <property type="entry name" value="UbiA prenyltransferase"/>
    <property type="match status" value="1"/>
</dbReference>
<dbReference type="GO" id="GO:0046408">
    <property type="term" value="F:chlorophyll synthetase activity"/>
    <property type="evidence" value="ECO:0007669"/>
    <property type="project" value="InterPro"/>
</dbReference>
<evidence type="ECO:0000313" key="7">
    <source>
        <dbReference type="EMBL" id="KAK4525951.1"/>
    </source>
</evidence>
<dbReference type="InterPro" id="IPR011799">
    <property type="entry name" value="ChlG"/>
</dbReference>
<dbReference type="NCBIfam" id="TIGR02056">
    <property type="entry name" value="ChlG"/>
    <property type="match status" value="1"/>
</dbReference>
<dbReference type="InterPro" id="IPR050475">
    <property type="entry name" value="Prenyltransferase_related"/>
</dbReference>
<reference evidence="7 8" key="1">
    <citation type="submission" date="2022-07" db="EMBL/GenBank/DDBJ databases">
        <title>Genome-wide signatures of adaptation to extreme environments.</title>
        <authorList>
            <person name="Cho C.H."/>
            <person name="Yoon H.S."/>
        </authorList>
    </citation>
    <scope>NUCLEOTIDE SEQUENCE [LARGE SCALE GENOMIC DNA]</scope>
    <source>
        <strain evidence="7 8">108.79 E11</strain>
    </source>
</reference>
<dbReference type="Pfam" id="PF01040">
    <property type="entry name" value="UbiA"/>
    <property type="match status" value="1"/>
</dbReference>
<evidence type="ECO:0000256" key="1">
    <source>
        <dbReference type="ARBA" id="ARBA00004141"/>
    </source>
</evidence>
<evidence type="ECO:0000256" key="2">
    <source>
        <dbReference type="ARBA" id="ARBA00022692"/>
    </source>
</evidence>
<protein>
    <recommendedName>
        <fullName evidence="9">Chlorophyll synthase</fullName>
    </recommendedName>
</protein>
<dbReference type="PANTHER" id="PTHR42723:SF1">
    <property type="entry name" value="CHLOROPHYLL SYNTHASE, CHLOROPLASTIC"/>
    <property type="match status" value="1"/>
</dbReference>
<feature type="transmembrane region" description="Helical" evidence="6">
    <location>
        <begin position="260"/>
        <end position="281"/>
    </location>
</feature>
<sequence>MWTCWISTYSTFRYCPCQWKRTRHLSSSFIHLSNGNKPVSLSRAPKRSRLSVYATEKDTLDKQTNKSDSSSNYRQLLGMKGASSEKDIPKWRIHLQLMKPVTWIPLIWGVVCGAAASGNFEWNLDNVSKAALCMLLSGPLLTGYTQTLNDYYDKDIDAINEPYRPIPSGAISEEAVKAQILVLLSGGLGLAYLLDKLQSHDSPVLFYVALFGSFLAYIYSAPPLKLKRSGWIGNYALGASYISLPWWAGQSLFGTLDYKVMALTLLYSLAGLGIAVVNDFKSVQGDKKLGLRSIPVEFGIDGAKWISVFLIDAFQALIAGVLFAIHETPYAVGVVACILPQVYFQFRLFLKDPLKYDVQYQASAQPFLVIGILITALAIGNHHGML</sequence>
<comment type="subcellular location">
    <subcellularLocation>
        <location evidence="1">Membrane</location>
        <topology evidence="1">Multi-pass membrane protein</topology>
    </subcellularLocation>
</comment>
<comment type="caution">
    <text evidence="7">The sequence shown here is derived from an EMBL/GenBank/DDBJ whole genome shotgun (WGS) entry which is preliminary data.</text>
</comment>
<organism evidence="7 8">
    <name type="scientific">Galdieria yellowstonensis</name>
    <dbReference type="NCBI Taxonomy" id="3028027"/>
    <lineage>
        <taxon>Eukaryota</taxon>
        <taxon>Rhodophyta</taxon>
        <taxon>Bangiophyceae</taxon>
        <taxon>Galdieriales</taxon>
        <taxon>Galdieriaceae</taxon>
        <taxon>Galdieria</taxon>
    </lineage>
</organism>
<dbReference type="Gene3D" id="1.20.120.1780">
    <property type="entry name" value="UbiA prenyltransferase"/>
    <property type="match status" value="1"/>
</dbReference>
<dbReference type="InterPro" id="IPR006372">
    <property type="entry name" value="Chl_synth"/>
</dbReference>
<keyword evidence="3 6" id="KW-1133">Transmembrane helix</keyword>
<dbReference type="NCBIfam" id="TIGR01476">
    <property type="entry name" value="chlor_syn_BchG"/>
    <property type="match status" value="1"/>
</dbReference>
<evidence type="ECO:0008006" key="9">
    <source>
        <dbReference type="Google" id="ProtNLM"/>
    </source>
</evidence>
<feature type="transmembrane region" description="Helical" evidence="6">
    <location>
        <begin position="200"/>
        <end position="219"/>
    </location>
</feature>
<keyword evidence="8" id="KW-1185">Reference proteome</keyword>
<dbReference type="CDD" id="cd13958">
    <property type="entry name" value="PT_UbiA_chlorophyll"/>
    <property type="match status" value="1"/>
</dbReference>
<dbReference type="GO" id="GO:0016020">
    <property type="term" value="C:membrane"/>
    <property type="evidence" value="ECO:0007669"/>
    <property type="project" value="UniProtKB-SubCell"/>
</dbReference>
<evidence type="ECO:0000313" key="8">
    <source>
        <dbReference type="Proteomes" id="UP001300502"/>
    </source>
</evidence>
<dbReference type="GO" id="GO:0015995">
    <property type="term" value="P:chlorophyll biosynthetic process"/>
    <property type="evidence" value="ECO:0007669"/>
    <property type="project" value="UniProtKB-KW"/>
</dbReference>
<feature type="transmembrane region" description="Helical" evidence="6">
    <location>
        <begin position="362"/>
        <end position="380"/>
    </location>
</feature>
<dbReference type="EMBL" id="JANCYU010000035">
    <property type="protein sequence ID" value="KAK4525951.1"/>
    <property type="molecule type" value="Genomic_DNA"/>
</dbReference>
<evidence type="ECO:0000256" key="3">
    <source>
        <dbReference type="ARBA" id="ARBA00022989"/>
    </source>
</evidence>
<dbReference type="Proteomes" id="UP001300502">
    <property type="component" value="Unassembled WGS sequence"/>
</dbReference>
<keyword evidence="4 6" id="KW-0472">Membrane</keyword>
<proteinExistence type="predicted"/>
<dbReference type="AlphaFoldDB" id="A0AAV9IFF4"/>
<keyword evidence="5" id="KW-0149">Chlorophyll biosynthesis</keyword>
<dbReference type="NCBIfam" id="NF005742">
    <property type="entry name" value="PRK07566.1"/>
    <property type="match status" value="1"/>
</dbReference>
<evidence type="ECO:0000256" key="6">
    <source>
        <dbReference type="SAM" id="Phobius"/>
    </source>
</evidence>
<feature type="transmembrane region" description="Helical" evidence="6">
    <location>
        <begin position="330"/>
        <end position="350"/>
    </location>
</feature>
<gene>
    <name evidence="7" type="ORF">GAYE_SCF18G3860</name>
</gene>
<feature type="transmembrane region" description="Helical" evidence="6">
    <location>
        <begin position="231"/>
        <end position="248"/>
    </location>
</feature>
<keyword evidence="2 6" id="KW-0812">Transmembrane</keyword>
<dbReference type="InterPro" id="IPR000537">
    <property type="entry name" value="UbiA_prenyltransferase"/>
</dbReference>
<dbReference type="InterPro" id="IPR044878">
    <property type="entry name" value="UbiA_sf"/>
</dbReference>
<name>A0AAV9IFF4_9RHOD</name>
<dbReference type="PANTHER" id="PTHR42723">
    <property type="entry name" value="CHLOROPHYLL SYNTHASE"/>
    <property type="match status" value="1"/>
</dbReference>
<evidence type="ECO:0000256" key="4">
    <source>
        <dbReference type="ARBA" id="ARBA00023136"/>
    </source>
</evidence>